<evidence type="ECO:0000256" key="1">
    <source>
        <dbReference type="ARBA" id="ARBA00005446"/>
    </source>
</evidence>
<feature type="compositionally biased region" description="Gly residues" evidence="13">
    <location>
        <begin position="590"/>
        <end position="607"/>
    </location>
</feature>
<evidence type="ECO:0000256" key="8">
    <source>
        <dbReference type="ARBA" id="ARBA00023235"/>
    </source>
</evidence>
<dbReference type="EC" id="5.6.2.4" evidence="10"/>
<dbReference type="RefSeq" id="WP_248824057.1">
    <property type="nucleotide sequence ID" value="NZ_JALKFT010000005.1"/>
</dbReference>
<dbReference type="InterPro" id="IPR014001">
    <property type="entry name" value="Helicase_ATP-bd"/>
</dbReference>
<evidence type="ECO:0000256" key="2">
    <source>
        <dbReference type="ARBA" id="ARBA00022723"/>
    </source>
</evidence>
<keyword evidence="5 16" id="KW-0347">Helicase</keyword>
<keyword evidence="8" id="KW-0413">Isomerase</keyword>
<evidence type="ECO:0000256" key="12">
    <source>
        <dbReference type="ARBA" id="ARBA00044550"/>
    </source>
</evidence>
<dbReference type="Pfam" id="PF16124">
    <property type="entry name" value="RecQ_Zn_bind"/>
    <property type="match status" value="1"/>
</dbReference>
<keyword evidence="6" id="KW-0067">ATP-binding</keyword>
<evidence type="ECO:0000256" key="10">
    <source>
        <dbReference type="ARBA" id="ARBA00034808"/>
    </source>
</evidence>
<evidence type="ECO:0000256" key="9">
    <source>
        <dbReference type="ARBA" id="ARBA00034617"/>
    </source>
</evidence>
<dbReference type="PROSITE" id="PS51192">
    <property type="entry name" value="HELICASE_ATP_BIND_1"/>
    <property type="match status" value="1"/>
</dbReference>
<evidence type="ECO:0000259" key="14">
    <source>
        <dbReference type="PROSITE" id="PS51192"/>
    </source>
</evidence>
<comment type="catalytic activity">
    <reaction evidence="9">
        <text>Couples ATP hydrolysis with the unwinding of duplex DNA by translocating in the 3'-5' direction.</text>
        <dbReference type="EC" id="5.6.2.4"/>
    </reaction>
</comment>
<dbReference type="GO" id="GO:0003678">
    <property type="term" value="F:DNA helicase activity"/>
    <property type="evidence" value="ECO:0007669"/>
    <property type="project" value="UniProtKB-EC"/>
</dbReference>
<organism evidence="16 17">
    <name type="scientific">Frankia umida</name>
    <dbReference type="NCBI Taxonomy" id="573489"/>
    <lineage>
        <taxon>Bacteria</taxon>
        <taxon>Bacillati</taxon>
        <taxon>Actinomycetota</taxon>
        <taxon>Actinomycetes</taxon>
        <taxon>Frankiales</taxon>
        <taxon>Frankiaceae</taxon>
        <taxon>Frankia</taxon>
    </lineage>
</organism>
<dbReference type="InterPro" id="IPR011545">
    <property type="entry name" value="DEAD/DEAH_box_helicase_dom"/>
</dbReference>
<dbReference type="EMBL" id="JALKFT010000005">
    <property type="protein sequence ID" value="MCK9875641.1"/>
    <property type="molecule type" value="Genomic_DNA"/>
</dbReference>
<keyword evidence="7" id="KW-0238">DNA-binding</keyword>
<dbReference type="Pfam" id="PF00271">
    <property type="entry name" value="Helicase_C"/>
    <property type="match status" value="1"/>
</dbReference>
<evidence type="ECO:0000256" key="4">
    <source>
        <dbReference type="ARBA" id="ARBA00022801"/>
    </source>
</evidence>
<evidence type="ECO:0000256" key="5">
    <source>
        <dbReference type="ARBA" id="ARBA00022806"/>
    </source>
</evidence>
<accession>A0ABT0JVR1</accession>
<dbReference type="Proteomes" id="UP001201873">
    <property type="component" value="Unassembled WGS sequence"/>
</dbReference>
<dbReference type="SMART" id="SM00490">
    <property type="entry name" value="HELICc"/>
    <property type="match status" value="1"/>
</dbReference>
<dbReference type="InterPro" id="IPR001650">
    <property type="entry name" value="Helicase_C-like"/>
</dbReference>
<evidence type="ECO:0000313" key="17">
    <source>
        <dbReference type="Proteomes" id="UP001201873"/>
    </source>
</evidence>
<dbReference type="PROSITE" id="PS51194">
    <property type="entry name" value="HELICASE_CTER"/>
    <property type="match status" value="1"/>
</dbReference>
<proteinExistence type="inferred from homology"/>
<feature type="region of interest" description="Disordered" evidence="13">
    <location>
        <begin position="20"/>
        <end position="79"/>
    </location>
</feature>
<evidence type="ECO:0000256" key="7">
    <source>
        <dbReference type="ARBA" id="ARBA00023125"/>
    </source>
</evidence>
<feature type="region of interest" description="Disordered" evidence="13">
    <location>
        <begin position="576"/>
        <end position="615"/>
    </location>
</feature>
<feature type="domain" description="Helicase ATP-binding" evidence="14">
    <location>
        <begin position="109"/>
        <end position="288"/>
    </location>
</feature>
<evidence type="ECO:0000313" key="16">
    <source>
        <dbReference type="EMBL" id="MCK9875641.1"/>
    </source>
</evidence>
<feature type="compositionally biased region" description="Basic and acidic residues" evidence="13">
    <location>
        <begin position="37"/>
        <end position="46"/>
    </location>
</feature>
<dbReference type="Pfam" id="PF00270">
    <property type="entry name" value="DEAD"/>
    <property type="match status" value="1"/>
</dbReference>
<dbReference type="InterPro" id="IPR004589">
    <property type="entry name" value="DNA_helicase_ATP-dep_RecQ"/>
</dbReference>
<keyword evidence="3" id="KW-0547">Nucleotide-binding</keyword>
<dbReference type="NCBIfam" id="TIGR00614">
    <property type="entry name" value="recQ_fam"/>
    <property type="match status" value="1"/>
</dbReference>
<comment type="caution">
    <text evidence="16">The sequence shown here is derived from an EMBL/GenBank/DDBJ whole genome shotgun (WGS) entry which is preliminary data.</text>
</comment>
<comment type="similarity">
    <text evidence="1">Belongs to the helicase family. RecQ subfamily.</text>
</comment>
<keyword evidence="2" id="KW-0479">Metal-binding</keyword>
<dbReference type="PROSITE" id="PS00690">
    <property type="entry name" value="DEAH_ATP_HELICASE"/>
    <property type="match status" value="1"/>
</dbReference>
<dbReference type="InterPro" id="IPR032284">
    <property type="entry name" value="RecQ_Zn-bd"/>
</dbReference>
<sequence length="669" mass="70731">MNRRDRTTRLLATWLRIRRRGGPGASEHGGEAAVDNPADHVTDGEHAPGGAGRGAGERADSGEHAAGGGAFADEGDAGDGQDEVGDLIRMVAREGFGFEGLRDGQLEAMRAVLAGRDTLCVLPTGGGKSAVYQIPALVLAGPAVVVSPLIALQRDQVRRITERMSTLIGPTEPTSAAAVVANSDAGAAARRAAFDAVRQGQTEFLFLAPEQLARPDVRAALREAKPSLFVVDEAHCVASWGHGFRPDYLRLGQVIEELGHPTVVALTATAAPPVRREIRERLRMRECAEVVSGFDRPEISLSVVSFTSEEDKRASLIERIAAEAKPALVYAATRRATEELAAEVSALGLTAHAYHAGLRAARRREIEAAFIGDRCDVVIATTAFGMGIDKPNVRTVIHAEVADSLDSYYQEIGRAGRDGQPALACLFYRPQDLGLRRFQASGQVDETALQRVAVLLGHAEEAVTARELAQAVQLRAPTLSRLVDLLVDAEAVVVHDDGRIATHPDAPEPREAARRALAVAESRAEIDRSRVEMIRAYAETRTCRRSFLLAYFGESTGPCGNCDICGADRPGGRTASALEGRAVDPPGNDANGGGANGGNGANGGGANGEAETAAQEQPFPAGCAVRHVAFGDGQVVRVEGDQVTVLFDGAGYRTLSAETVQQRSLLARA</sequence>
<keyword evidence="4 16" id="KW-0378">Hydrolase</keyword>
<dbReference type="PANTHER" id="PTHR13710:SF105">
    <property type="entry name" value="ATP-DEPENDENT DNA HELICASE Q1"/>
    <property type="match status" value="1"/>
</dbReference>
<gene>
    <name evidence="16" type="ORF">MXD59_07630</name>
</gene>
<dbReference type="SMART" id="SM00487">
    <property type="entry name" value="DEXDc"/>
    <property type="match status" value="1"/>
</dbReference>
<dbReference type="GO" id="GO:0016787">
    <property type="term" value="F:hydrolase activity"/>
    <property type="evidence" value="ECO:0007669"/>
    <property type="project" value="UniProtKB-KW"/>
</dbReference>
<dbReference type="CDD" id="cd17920">
    <property type="entry name" value="DEXHc_RecQ"/>
    <property type="match status" value="1"/>
</dbReference>
<dbReference type="InterPro" id="IPR002464">
    <property type="entry name" value="DNA/RNA_helicase_DEAH_CS"/>
</dbReference>
<protein>
    <recommendedName>
        <fullName evidence="11">ATP-dependent DNA helicase RecQ</fullName>
        <ecNumber evidence="10">5.6.2.4</ecNumber>
    </recommendedName>
    <alternativeName>
        <fullName evidence="12">DNA 3'-5' helicase RecQ</fullName>
    </alternativeName>
</protein>
<keyword evidence="17" id="KW-1185">Reference proteome</keyword>
<feature type="domain" description="Helicase C-terminal" evidence="15">
    <location>
        <begin position="316"/>
        <end position="460"/>
    </location>
</feature>
<name>A0ABT0JVR1_9ACTN</name>
<reference evidence="16 17" key="1">
    <citation type="submission" date="2022-04" db="EMBL/GenBank/DDBJ databases">
        <title>Genome diversity in the genus Frankia.</title>
        <authorList>
            <person name="Carlos-Shanley C."/>
            <person name="Hahn D."/>
        </authorList>
    </citation>
    <scope>NUCLEOTIDE SEQUENCE [LARGE SCALE GENOMIC DNA]</scope>
    <source>
        <strain evidence="16 17">Ag45/Mut15</strain>
    </source>
</reference>
<evidence type="ECO:0000256" key="13">
    <source>
        <dbReference type="SAM" id="MobiDB-lite"/>
    </source>
</evidence>
<dbReference type="PANTHER" id="PTHR13710">
    <property type="entry name" value="DNA HELICASE RECQ FAMILY MEMBER"/>
    <property type="match status" value="1"/>
</dbReference>
<dbReference type="InterPro" id="IPR027417">
    <property type="entry name" value="P-loop_NTPase"/>
</dbReference>
<evidence type="ECO:0000256" key="3">
    <source>
        <dbReference type="ARBA" id="ARBA00022741"/>
    </source>
</evidence>
<dbReference type="InterPro" id="IPR036388">
    <property type="entry name" value="WH-like_DNA-bd_sf"/>
</dbReference>
<evidence type="ECO:0000256" key="6">
    <source>
        <dbReference type="ARBA" id="ARBA00022840"/>
    </source>
</evidence>
<dbReference type="Gene3D" id="3.40.50.300">
    <property type="entry name" value="P-loop containing nucleotide triphosphate hydrolases"/>
    <property type="match status" value="2"/>
</dbReference>
<dbReference type="SUPFAM" id="SSF52540">
    <property type="entry name" value="P-loop containing nucleoside triphosphate hydrolases"/>
    <property type="match status" value="1"/>
</dbReference>
<dbReference type="Gene3D" id="1.10.10.10">
    <property type="entry name" value="Winged helix-like DNA-binding domain superfamily/Winged helix DNA-binding domain"/>
    <property type="match status" value="1"/>
</dbReference>
<evidence type="ECO:0000256" key="11">
    <source>
        <dbReference type="ARBA" id="ARBA00044535"/>
    </source>
</evidence>
<evidence type="ECO:0000259" key="15">
    <source>
        <dbReference type="PROSITE" id="PS51194"/>
    </source>
</evidence>